<keyword evidence="2" id="KW-1185">Reference proteome</keyword>
<evidence type="ECO:0000313" key="1">
    <source>
        <dbReference type="EMBL" id="MBC9797948.1"/>
    </source>
</evidence>
<evidence type="ECO:0000313" key="2">
    <source>
        <dbReference type="Proteomes" id="UP000653730"/>
    </source>
</evidence>
<name>A0A926Q3V0_9FLAO</name>
<dbReference type="RefSeq" id="WP_187967073.1">
    <property type="nucleotide sequence ID" value="NZ_JACVDC010000080.1"/>
</dbReference>
<proteinExistence type="predicted"/>
<sequence length="377" mass="42121">MAKKMPFLLSAHHLAPSLKTATGCFLNVRSCLFSPHSYTSASLSNRGYAAQKSLYMEQGGAYKNNPGGYFSERASRRKGFSLQSILFKHALKHNYAVVFLFLLTVFTLPQGYGQQRHELSAYVTGVFSSLHYDMKQGQGTRSDNVGGGIGYAYALNKHWSLGLGGEVQSYNSRAVFNGLKDSYPAIDIEGDEFEFNYSIDRYEERQYVYYLNIPLTVTYQSKGDAMRFYATGGFVLGLPLHTEYSIRANHMQTSGFYPQWNAHLEAPLFMGFGDFGDQAINGQGLDLDNAYSLMAEIGVKHLINEKNALYLGIFMEYGLNTVNKTGSNNLVGYNTESPVDFIYNPVFTSSNKTKNHSYTGDARTIAAGIKIKYAFLW</sequence>
<organism evidence="1 2">
    <name type="scientific">Sinomicrobium weinanense</name>
    <dbReference type="NCBI Taxonomy" id="2842200"/>
    <lineage>
        <taxon>Bacteria</taxon>
        <taxon>Pseudomonadati</taxon>
        <taxon>Bacteroidota</taxon>
        <taxon>Flavobacteriia</taxon>
        <taxon>Flavobacteriales</taxon>
        <taxon>Flavobacteriaceae</taxon>
        <taxon>Sinomicrobium</taxon>
    </lineage>
</organism>
<protein>
    <recommendedName>
        <fullName evidence="3">Outer membrane protein beta-barrel domain-containing protein</fullName>
    </recommendedName>
</protein>
<evidence type="ECO:0008006" key="3">
    <source>
        <dbReference type="Google" id="ProtNLM"/>
    </source>
</evidence>
<dbReference type="AlphaFoldDB" id="A0A926Q3V0"/>
<comment type="caution">
    <text evidence="1">The sequence shown here is derived from an EMBL/GenBank/DDBJ whole genome shotgun (WGS) entry which is preliminary data.</text>
</comment>
<dbReference type="EMBL" id="JACVDC010000080">
    <property type="protein sequence ID" value="MBC9797948.1"/>
    <property type="molecule type" value="Genomic_DNA"/>
</dbReference>
<accession>A0A926Q3V0</accession>
<reference evidence="1 2" key="1">
    <citation type="submission" date="2020-09" db="EMBL/GenBank/DDBJ databases">
        <title>Sinomicrobium weinanense sp. nov., a halophilic bacteria isolated from saline-alkali soil.</title>
        <authorList>
            <person name="Wu P."/>
            <person name="Ren H."/>
            <person name="Mei Y."/>
            <person name="Liang Y."/>
            <person name="Chen Z."/>
        </authorList>
    </citation>
    <scope>NUCLEOTIDE SEQUENCE [LARGE SCALE GENOMIC DNA]</scope>
    <source>
        <strain evidence="1 2">FJxs</strain>
    </source>
</reference>
<dbReference type="Proteomes" id="UP000653730">
    <property type="component" value="Unassembled WGS sequence"/>
</dbReference>
<gene>
    <name evidence="1" type="ORF">IBL28_18395</name>
</gene>